<dbReference type="PROSITE" id="PS50111">
    <property type="entry name" value="CHEMOTAXIS_TRANSDUC_2"/>
    <property type="match status" value="1"/>
</dbReference>
<dbReference type="GO" id="GO:0007165">
    <property type="term" value="P:signal transduction"/>
    <property type="evidence" value="ECO:0007669"/>
    <property type="project" value="UniProtKB-KW"/>
</dbReference>
<evidence type="ECO:0000259" key="5">
    <source>
        <dbReference type="PROSITE" id="PS50111"/>
    </source>
</evidence>
<keyword evidence="1 3" id="KW-0807">Transducer</keyword>
<evidence type="ECO:0000256" key="1">
    <source>
        <dbReference type="ARBA" id="ARBA00023224"/>
    </source>
</evidence>
<dbReference type="SUPFAM" id="SSF103190">
    <property type="entry name" value="Sensory domain-like"/>
    <property type="match status" value="1"/>
</dbReference>
<dbReference type="SMART" id="SM00283">
    <property type="entry name" value="MA"/>
    <property type="match status" value="1"/>
</dbReference>
<dbReference type="PANTHER" id="PTHR32089">
    <property type="entry name" value="METHYL-ACCEPTING CHEMOTAXIS PROTEIN MCPB"/>
    <property type="match status" value="1"/>
</dbReference>
<feature type="domain" description="Methyl-accepting transducer" evidence="5">
    <location>
        <begin position="463"/>
        <end position="699"/>
    </location>
</feature>
<gene>
    <name evidence="6" type="ORF">H5P28_09695</name>
</gene>
<proteinExistence type="inferred from homology"/>
<dbReference type="SUPFAM" id="SSF58104">
    <property type="entry name" value="Methyl-accepting chemotaxis protein (MCP) signaling domain"/>
    <property type="match status" value="1"/>
</dbReference>
<dbReference type="PRINTS" id="PR00260">
    <property type="entry name" value="CHEMTRNSDUCR"/>
</dbReference>
<organism evidence="6 7">
    <name type="scientific">Ruficoccus amylovorans</name>
    <dbReference type="NCBI Taxonomy" id="1804625"/>
    <lineage>
        <taxon>Bacteria</taxon>
        <taxon>Pseudomonadati</taxon>
        <taxon>Verrucomicrobiota</taxon>
        <taxon>Opitutia</taxon>
        <taxon>Puniceicoccales</taxon>
        <taxon>Cerasicoccaceae</taxon>
        <taxon>Ruficoccus</taxon>
    </lineage>
</organism>
<reference evidence="6 7" key="1">
    <citation type="submission" date="2020-07" db="EMBL/GenBank/DDBJ databases">
        <authorList>
            <person name="Feng X."/>
        </authorList>
    </citation>
    <scope>NUCLEOTIDE SEQUENCE [LARGE SCALE GENOMIC DNA]</scope>
    <source>
        <strain evidence="6 7">JCM31066</strain>
    </source>
</reference>
<accession>A0A842HE82</accession>
<dbReference type="GO" id="GO:0004888">
    <property type="term" value="F:transmembrane signaling receptor activity"/>
    <property type="evidence" value="ECO:0007669"/>
    <property type="project" value="InterPro"/>
</dbReference>
<comment type="caution">
    <text evidence="6">The sequence shown here is derived from an EMBL/GenBank/DDBJ whole genome shotgun (WGS) entry which is preliminary data.</text>
</comment>
<dbReference type="Pfam" id="PF00015">
    <property type="entry name" value="MCPsignal"/>
    <property type="match status" value="1"/>
</dbReference>
<feature type="transmembrane region" description="Helical" evidence="4">
    <location>
        <begin position="372"/>
        <end position="394"/>
    </location>
</feature>
<sequence>MKLKLRHKVTGLALFSALLPAIVLALLIFVQERKSTHIIGEQLDAMVAANLDQTTRDIYNLCANANDLVQLQVDAALGVADHLVKEEGGLRLGAELVRWNAVNQLNDEKRGLELPEMLLGEEWLGQNVDAAKPTALVDAVRDMVGGTATIFQRMNEEGDMLRVATNVLTLEGDRAIGTYIPAVDPDGTPNAVVSTVMRGDTYQGSAFVVNSWYLAAYEPVYDSRGEEIIGMLYVGVKRESVDSLRRALSSIEVGETGYAWIMPGQDKMGRGRYEFFRDGAAEMQDISRVRDIDGRDYIEDIRKKAIRLQPGEVGTEDVAWQDASGNVRYKEIHYAYFKPWDWVVGVTAFEREFDRPHQEVAHAFTAILKHTLIGAIATLVVVGLLATVLGGWIARPITYLTNISELVAEGRLGQAASQMEECCQVQSGNRQLVHQQDETGQLFRAILKMIRNLNALVGGVRDSSRQLAGTATEMTDTARAQEGTVQDFGSSSSEIAAAVKEISSTSQELSQTMNKVSESARNTAGIASAGRSHLEEMREGSEGLETATRSITGKLSVIAERAQAINAVVTTIAKVADQTNLLSLNAAIEAEKAGEYGLGFAVVAREIRRLADQTAVATQDIEQMVKEMQSSVSAGVMEMDKFNEAVRTGIDNTAQLSGQMENIIEQVEALTPRFDSVREGMSSQAVGASQISEAVANLNLAAHQTSASLQGFKNTTDKLNRAVQAMQDGIARFRMDGDKPASEEEPS</sequence>
<name>A0A842HE82_9BACT</name>
<dbReference type="RefSeq" id="WP_185675511.1">
    <property type="nucleotide sequence ID" value="NZ_JACHVB010000025.1"/>
</dbReference>
<dbReference type="InterPro" id="IPR004089">
    <property type="entry name" value="MCPsignal_dom"/>
</dbReference>
<dbReference type="InterPro" id="IPR033462">
    <property type="entry name" value="Cache_3-Cache_2"/>
</dbReference>
<dbReference type="InterPro" id="IPR004090">
    <property type="entry name" value="Chemotax_Me-accpt_rcpt"/>
</dbReference>
<dbReference type="EMBL" id="JACHVB010000025">
    <property type="protein sequence ID" value="MBC2594530.1"/>
    <property type="molecule type" value="Genomic_DNA"/>
</dbReference>
<dbReference type="PANTHER" id="PTHR32089:SF120">
    <property type="entry name" value="METHYL-ACCEPTING CHEMOTAXIS PROTEIN TLPQ"/>
    <property type="match status" value="1"/>
</dbReference>
<evidence type="ECO:0000256" key="3">
    <source>
        <dbReference type="PROSITE-ProRule" id="PRU00284"/>
    </source>
</evidence>
<dbReference type="Gene3D" id="3.30.450.20">
    <property type="entry name" value="PAS domain"/>
    <property type="match status" value="1"/>
</dbReference>
<dbReference type="AlphaFoldDB" id="A0A842HE82"/>
<keyword evidence="4" id="KW-0472">Membrane</keyword>
<evidence type="ECO:0000256" key="2">
    <source>
        <dbReference type="ARBA" id="ARBA00029447"/>
    </source>
</evidence>
<protein>
    <submittedName>
        <fullName evidence="6">Methyl-accepting chemotaxis protein</fullName>
    </submittedName>
</protein>
<dbReference type="Proteomes" id="UP000546464">
    <property type="component" value="Unassembled WGS sequence"/>
</dbReference>
<evidence type="ECO:0000313" key="7">
    <source>
        <dbReference type="Proteomes" id="UP000546464"/>
    </source>
</evidence>
<dbReference type="GO" id="GO:0006935">
    <property type="term" value="P:chemotaxis"/>
    <property type="evidence" value="ECO:0007669"/>
    <property type="project" value="InterPro"/>
</dbReference>
<dbReference type="Gene3D" id="1.10.287.950">
    <property type="entry name" value="Methyl-accepting chemotaxis protein"/>
    <property type="match status" value="1"/>
</dbReference>
<dbReference type="Pfam" id="PF17201">
    <property type="entry name" value="Cache_3-Cache_2"/>
    <property type="match status" value="1"/>
</dbReference>
<keyword evidence="4" id="KW-0812">Transmembrane</keyword>
<dbReference type="InterPro" id="IPR029151">
    <property type="entry name" value="Sensor-like_sf"/>
</dbReference>
<keyword evidence="7" id="KW-1185">Reference proteome</keyword>
<evidence type="ECO:0000313" key="6">
    <source>
        <dbReference type="EMBL" id="MBC2594530.1"/>
    </source>
</evidence>
<comment type="similarity">
    <text evidence="2">Belongs to the methyl-accepting chemotaxis (MCP) protein family.</text>
</comment>
<keyword evidence="4" id="KW-1133">Transmembrane helix</keyword>
<evidence type="ECO:0000256" key="4">
    <source>
        <dbReference type="SAM" id="Phobius"/>
    </source>
</evidence>
<dbReference type="GO" id="GO:0016020">
    <property type="term" value="C:membrane"/>
    <property type="evidence" value="ECO:0007669"/>
    <property type="project" value="InterPro"/>
</dbReference>